<accession>A0A8S9S6L8</accession>
<reference evidence="1" key="1">
    <citation type="submission" date="2019-12" db="EMBL/GenBank/DDBJ databases">
        <title>Genome sequencing and annotation of Brassica cretica.</title>
        <authorList>
            <person name="Studholme D.J."/>
            <person name="Sarris P."/>
        </authorList>
    </citation>
    <scope>NUCLEOTIDE SEQUENCE</scope>
    <source>
        <strain evidence="1">PFS-109/04</strain>
        <tissue evidence="1">Leaf</tissue>
    </source>
</reference>
<dbReference type="AlphaFoldDB" id="A0A8S9S6L8"/>
<proteinExistence type="predicted"/>
<organism evidence="1 2">
    <name type="scientific">Brassica cretica</name>
    <name type="common">Mustard</name>
    <dbReference type="NCBI Taxonomy" id="69181"/>
    <lineage>
        <taxon>Eukaryota</taxon>
        <taxon>Viridiplantae</taxon>
        <taxon>Streptophyta</taxon>
        <taxon>Embryophyta</taxon>
        <taxon>Tracheophyta</taxon>
        <taxon>Spermatophyta</taxon>
        <taxon>Magnoliopsida</taxon>
        <taxon>eudicotyledons</taxon>
        <taxon>Gunneridae</taxon>
        <taxon>Pentapetalae</taxon>
        <taxon>rosids</taxon>
        <taxon>malvids</taxon>
        <taxon>Brassicales</taxon>
        <taxon>Brassicaceae</taxon>
        <taxon>Brassiceae</taxon>
        <taxon>Brassica</taxon>
    </lineage>
</organism>
<gene>
    <name evidence="1" type="ORF">F2Q69_00030604</name>
</gene>
<dbReference type="EMBL" id="QGKX02000088">
    <property type="protein sequence ID" value="KAF3587679.1"/>
    <property type="molecule type" value="Genomic_DNA"/>
</dbReference>
<name>A0A8S9S6L8_BRACR</name>
<evidence type="ECO:0000313" key="2">
    <source>
        <dbReference type="Proteomes" id="UP000712600"/>
    </source>
</evidence>
<comment type="caution">
    <text evidence="1">The sequence shown here is derived from an EMBL/GenBank/DDBJ whole genome shotgun (WGS) entry which is preliminary data.</text>
</comment>
<evidence type="ECO:0000313" key="1">
    <source>
        <dbReference type="EMBL" id="KAF3587679.1"/>
    </source>
</evidence>
<sequence length="142" mass="16050">MEDLRVSLQSARHSFLQTITGCFDSSSLMTVLTHSATPSMFPHSLHLSFVQGGESTAIKSCDAGCYLAIAIKLRFHDIKLMFLIKMALSGCQLTEWNKQSSAKEVMHRTQRDMFTCKALTHSHWVAPVHQQRRAQRQLKDVS</sequence>
<protein>
    <submittedName>
        <fullName evidence="1">Uncharacterized protein</fullName>
    </submittedName>
</protein>
<dbReference type="Proteomes" id="UP000712600">
    <property type="component" value="Unassembled WGS sequence"/>
</dbReference>